<proteinExistence type="predicted"/>
<protein>
    <submittedName>
        <fullName evidence="3">Phage major capsid protein</fullName>
    </submittedName>
</protein>
<name>A0A6C7MLU2_LISMN</name>
<dbReference type="SUPFAM" id="SSF56563">
    <property type="entry name" value="Major capsid protein gp5"/>
    <property type="match status" value="1"/>
</dbReference>
<feature type="domain" description="Phage capsid-like C-terminal" evidence="2">
    <location>
        <begin position="19"/>
        <end position="292"/>
    </location>
</feature>
<reference evidence="3" key="1">
    <citation type="submission" date="2019-07" db="EMBL/GenBank/DDBJ databases">
        <authorList>
            <consortium name="GenomeTrakr: Next Generation Sequencing Network for Food Pathogen Tracability"/>
        </authorList>
    </citation>
    <scope>NUCLEOTIDE SEQUENCE</scope>
    <source>
        <strain evidence="3">CFSAN085147</strain>
    </source>
</reference>
<dbReference type="Gene3D" id="3.30.2400.10">
    <property type="entry name" value="Major capsid protein gp5"/>
    <property type="match status" value="1"/>
</dbReference>
<organism evidence="3">
    <name type="scientific">Listeria monocytogenes</name>
    <dbReference type="NCBI Taxonomy" id="1639"/>
    <lineage>
        <taxon>Bacteria</taxon>
        <taxon>Bacillati</taxon>
        <taxon>Bacillota</taxon>
        <taxon>Bacilli</taxon>
        <taxon>Bacillales</taxon>
        <taxon>Listeriaceae</taxon>
        <taxon>Listeria</taxon>
    </lineage>
</organism>
<dbReference type="AlphaFoldDB" id="A0A6C7MLU2"/>
<evidence type="ECO:0000256" key="1">
    <source>
        <dbReference type="ARBA" id="ARBA00004328"/>
    </source>
</evidence>
<evidence type="ECO:0000259" key="2">
    <source>
        <dbReference type="Pfam" id="PF05065"/>
    </source>
</evidence>
<dbReference type="NCBIfam" id="TIGR01554">
    <property type="entry name" value="major_cap_HK97"/>
    <property type="match status" value="1"/>
</dbReference>
<dbReference type="Gene3D" id="3.30.2320.10">
    <property type="entry name" value="hypothetical protein PF0899 domain"/>
    <property type="match status" value="1"/>
</dbReference>
<evidence type="ECO:0000313" key="3">
    <source>
        <dbReference type="EMBL" id="ECC0538309.1"/>
    </source>
</evidence>
<gene>
    <name evidence="3" type="ORF">FMU92_07970</name>
</gene>
<sequence length="297" mass="33143">MPKFNPENVMLYEKTAGEIPSEYNKLVLEEVMQNSRVMQLAKYEEMKGKEKTFEYFAKGPGAYWVGEGEKIKTTKASMLQVKMQAKKLGTIVVVSREYLNYKMSDFFTEMQSKIAEALYKKFDEAAILGVDNPFTQSIQSSVTTTGKIVKDAINYDSILELGDLVLEEDIEPNAFISKTQNRSALRGAIKTENGVALSLFDKTNNTIDGLPAVNLKSAEMKKGTLFTGDFDHMRYGIPFNIKYAISEEAQLSTIENPDGSPVNLFEQELLAMRVTMDVGLMIIKDEAFAKLEAPAGA</sequence>
<dbReference type="Pfam" id="PF05065">
    <property type="entry name" value="Phage_capsid"/>
    <property type="match status" value="1"/>
</dbReference>
<dbReference type="InterPro" id="IPR054612">
    <property type="entry name" value="Phage_capsid-like_C"/>
</dbReference>
<comment type="subcellular location">
    <subcellularLocation>
        <location evidence="1">Virion</location>
    </subcellularLocation>
</comment>
<dbReference type="InterPro" id="IPR024455">
    <property type="entry name" value="Phage_capsid"/>
</dbReference>
<dbReference type="EMBL" id="AAHZVJ010000002">
    <property type="protein sequence ID" value="ECC0538309.1"/>
    <property type="molecule type" value="Genomic_DNA"/>
</dbReference>
<comment type="caution">
    <text evidence="3">The sequence shown here is derived from an EMBL/GenBank/DDBJ whole genome shotgun (WGS) entry which is preliminary data.</text>
</comment>
<accession>A0A6C7MLU2</accession>